<evidence type="ECO:0000313" key="2">
    <source>
        <dbReference type="Proteomes" id="UP000320776"/>
    </source>
</evidence>
<dbReference type="EMBL" id="CP036259">
    <property type="protein sequence ID" value="QDR79152.1"/>
    <property type="molecule type" value="Genomic_DNA"/>
</dbReference>
<sequence length="77" mass="8788">MQGGQRDGGWCEPLHRTAWFRLGVAGDESERDPPITAAKVGRKATWVATRESSRPYWDGNFFLSTRIYNKFCGHKND</sequence>
<reference evidence="1 2" key="1">
    <citation type="submission" date="2019-02" db="EMBL/GenBank/DDBJ databases">
        <title>Closed genome of Sporomusa termitida DSM 4440.</title>
        <authorList>
            <person name="Poehlein A."/>
            <person name="Daniel R."/>
        </authorList>
    </citation>
    <scope>NUCLEOTIDE SEQUENCE [LARGE SCALE GENOMIC DNA]</scope>
    <source>
        <strain evidence="1 2">DSM 4440</strain>
    </source>
</reference>
<keyword evidence="2" id="KW-1185">Reference proteome</keyword>
<evidence type="ECO:0000313" key="1">
    <source>
        <dbReference type="EMBL" id="QDR79152.1"/>
    </source>
</evidence>
<gene>
    <name evidence="1" type="ORF">SPTER_04200</name>
</gene>
<dbReference type="Proteomes" id="UP000320776">
    <property type="component" value="Chromosome"/>
</dbReference>
<accession>A0A517DP72</accession>
<organism evidence="1 2">
    <name type="scientific">Sporomusa termitida</name>
    <dbReference type="NCBI Taxonomy" id="2377"/>
    <lineage>
        <taxon>Bacteria</taxon>
        <taxon>Bacillati</taxon>
        <taxon>Bacillota</taxon>
        <taxon>Negativicutes</taxon>
        <taxon>Selenomonadales</taxon>
        <taxon>Sporomusaceae</taxon>
        <taxon>Sporomusa</taxon>
    </lineage>
</organism>
<dbReference type="KEGG" id="sted:SPTER_04200"/>
<protein>
    <submittedName>
        <fullName evidence="1">Uncharacterized protein</fullName>
    </submittedName>
</protein>
<proteinExistence type="predicted"/>
<dbReference type="AlphaFoldDB" id="A0A517DP72"/>
<name>A0A517DP72_9FIRM</name>